<sequence length="98" mass="11185">MTSRRISDIQRKTLKILYWLNVREGINHLPVPTTALFKMVAKNTQHTIAASNYRTSCHTLVERGILNQYRNPKTARLAVDLTPYGTQLAKEICDKDGD</sequence>
<gene>
    <name evidence="1" type="ORF">PSI23_15860</name>
</gene>
<accession>A0ABT5LI86</accession>
<dbReference type="EMBL" id="JAQRFI010000044">
    <property type="protein sequence ID" value="MDC9590720.1"/>
    <property type="molecule type" value="Genomic_DNA"/>
</dbReference>
<proteinExistence type="predicted"/>
<reference evidence="1 2" key="1">
    <citation type="submission" date="2023-02" db="EMBL/GenBank/DDBJ databases">
        <title>Entomopathogenic bacteria.</title>
        <authorList>
            <person name="Machado R.A."/>
        </authorList>
    </citation>
    <scope>NUCLEOTIDE SEQUENCE [LARGE SCALE GENOMIC DNA]</scope>
    <source>
        <strain evidence="1 2">XENO-10</strain>
    </source>
</reference>
<comment type="caution">
    <text evidence="1">The sequence shown here is derived from an EMBL/GenBank/DDBJ whole genome shotgun (WGS) entry which is preliminary data.</text>
</comment>
<keyword evidence="2" id="KW-1185">Reference proteome</keyword>
<name>A0ABT5LI86_9GAMM</name>
<evidence type="ECO:0000313" key="1">
    <source>
        <dbReference type="EMBL" id="MDC9590720.1"/>
    </source>
</evidence>
<organism evidence="1 2">
    <name type="scientific">Xenorhabdus yunnanensis</name>
    <dbReference type="NCBI Taxonomy" id="3025878"/>
    <lineage>
        <taxon>Bacteria</taxon>
        <taxon>Pseudomonadati</taxon>
        <taxon>Pseudomonadota</taxon>
        <taxon>Gammaproteobacteria</taxon>
        <taxon>Enterobacterales</taxon>
        <taxon>Morganellaceae</taxon>
        <taxon>Xenorhabdus</taxon>
    </lineage>
</organism>
<protein>
    <submittedName>
        <fullName evidence="1">Chromosome segregation protein ParM</fullName>
    </submittedName>
</protein>
<dbReference type="Proteomes" id="UP001217178">
    <property type="component" value="Unassembled WGS sequence"/>
</dbReference>
<dbReference type="RefSeq" id="WP_273555996.1">
    <property type="nucleotide sequence ID" value="NZ_JAQRFI010000044.1"/>
</dbReference>
<evidence type="ECO:0000313" key="2">
    <source>
        <dbReference type="Proteomes" id="UP001217178"/>
    </source>
</evidence>